<evidence type="ECO:0000313" key="5">
    <source>
        <dbReference type="Proteomes" id="UP000242310"/>
    </source>
</evidence>
<name>A0A2P8HCR0_9BACI</name>
<comment type="cofactor">
    <cofactor evidence="2">
        <name>a divalent metal cation</name>
        <dbReference type="ChEBI" id="CHEBI:60240"/>
    </cofactor>
</comment>
<dbReference type="PANTHER" id="PTHR11124">
    <property type="entry name" value="VACUOLAR SORTING PROTEIN VPS29"/>
    <property type="match status" value="1"/>
</dbReference>
<gene>
    <name evidence="4" type="ORF">B0H94_10975</name>
</gene>
<keyword evidence="5" id="KW-1185">Reference proteome</keyword>
<dbReference type="OrthoDB" id="9800565at2"/>
<dbReference type="Pfam" id="PF12850">
    <property type="entry name" value="Metallophos_2"/>
    <property type="match status" value="1"/>
</dbReference>
<dbReference type="Proteomes" id="UP000242310">
    <property type="component" value="Unassembled WGS sequence"/>
</dbReference>
<dbReference type="InterPro" id="IPR024654">
    <property type="entry name" value="Calcineurin-like_PHP_lpxH"/>
</dbReference>
<dbReference type="GO" id="GO:0046872">
    <property type="term" value="F:metal ion binding"/>
    <property type="evidence" value="ECO:0007669"/>
    <property type="project" value="UniProtKB-KW"/>
</dbReference>
<dbReference type="InterPro" id="IPR029052">
    <property type="entry name" value="Metallo-depent_PP-like"/>
</dbReference>
<evidence type="ECO:0000259" key="3">
    <source>
        <dbReference type="Pfam" id="PF12850"/>
    </source>
</evidence>
<reference evidence="4 5" key="1">
    <citation type="submission" date="2018-03" db="EMBL/GenBank/DDBJ databases">
        <title>Genomic Encyclopedia of Type Strains, Phase III (KMG-III): the genomes of soil and plant-associated and newly described type strains.</title>
        <authorList>
            <person name="Whitman W."/>
        </authorList>
    </citation>
    <scope>NUCLEOTIDE SEQUENCE [LARGE SCALE GENOMIC DNA]</scope>
    <source>
        <strain evidence="4 5">CGMCC 1.07653</strain>
    </source>
</reference>
<dbReference type="GO" id="GO:0016787">
    <property type="term" value="F:hydrolase activity"/>
    <property type="evidence" value="ECO:0007669"/>
    <property type="project" value="UniProtKB-UniRule"/>
</dbReference>
<dbReference type="EMBL" id="PYAV01000009">
    <property type="protein sequence ID" value="PSL44016.1"/>
    <property type="molecule type" value="Genomic_DNA"/>
</dbReference>
<comment type="caution">
    <text evidence="4">The sequence shown here is derived from an EMBL/GenBank/DDBJ whole genome shotgun (WGS) entry which is preliminary data.</text>
</comment>
<evidence type="ECO:0000313" key="4">
    <source>
        <dbReference type="EMBL" id="PSL44016.1"/>
    </source>
</evidence>
<protein>
    <recommendedName>
        <fullName evidence="2">Phosphoesterase</fullName>
        <ecNumber evidence="2">3.1.4.-</ecNumber>
    </recommendedName>
</protein>
<dbReference type="NCBIfam" id="TIGR00040">
    <property type="entry name" value="yfcE"/>
    <property type="match status" value="1"/>
</dbReference>
<proteinExistence type="inferred from homology"/>
<feature type="domain" description="Calcineurin-like phosphoesterase" evidence="3">
    <location>
        <begin position="4"/>
        <end position="147"/>
    </location>
</feature>
<dbReference type="RefSeq" id="WP_106589120.1">
    <property type="nucleotide sequence ID" value="NZ_PYAV01000009.1"/>
</dbReference>
<dbReference type="InterPro" id="IPR041802">
    <property type="entry name" value="MPP_YfcE"/>
</dbReference>
<evidence type="ECO:0000256" key="1">
    <source>
        <dbReference type="ARBA" id="ARBA00008950"/>
    </source>
</evidence>
<evidence type="ECO:0000256" key="2">
    <source>
        <dbReference type="RuleBase" id="RU362039"/>
    </source>
</evidence>
<dbReference type="SUPFAM" id="SSF56300">
    <property type="entry name" value="Metallo-dependent phosphatases"/>
    <property type="match status" value="1"/>
</dbReference>
<dbReference type="CDD" id="cd00841">
    <property type="entry name" value="MPP_YfcE"/>
    <property type="match status" value="1"/>
</dbReference>
<organism evidence="4 5">
    <name type="scientific">Salsuginibacillus halophilus</name>
    <dbReference type="NCBI Taxonomy" id="517424"/>
    <lineage>
        <taxon>Bacteria</taxon>
        <taxon>Bacillati</taxon>
        <taxon>Bacillota</taxon>
        <taxon>Bacilli</taxon>
        <taxon>Bacillales</taxon>
        <taxon>Bacillaceae</taxon>
        <taxon>Salsuginibacillus</taxon>
    </lineage>
</organism>
<keyword evidence="2" id="KW-0479">Metal-binding</keyword>
<sequence>MGEKLLVMSDSHGAVEEVAKVYKRHEAEVQAVIHCGDSELKASAPELENFYVVNGNCDPSGTFPEEITVQAGGLNVFAAHGHLLNVKMSHQSLLYKAEESEASLACFGHSHVPEAYKVGSTVLLNPGSLLFPRQTTIPSYAIVTTGDGQVVEVRFYETKTGSEIEDWQKHF</sequence>
<dbReference type="EC" id="3.1.4.-" evidence="2"/>
<dbReference type="AlphaFoldDB" id="A0A2P8HCR0"/>
<comment type="similarity">
    <text evidence="1 2">Belongs to the metallophosphoesterase superfamily. YfcE family.</text>
</comment>
<dbReference type="InterPro" id="IPR000979">
    <property type="entry name" value="Phosphodiesterase_MJ0936/Vps29"/>
</dbReference>
<dbReference type="Gene3D" id="3.60.21.10">
    <property type="match status" value="1"/>
</dbReference>
<accession>A0A2P8HCR0</accession>